<evidence type="ECO:0000313" key="2">
    <source>
        <dbReference type="Proteomes" id="UP000229307"/>
    </source>
</evidence>
<evidence type="ECO:0008006" key="3">
    <source>
        <dbReference type="Google" id="ProtNLM"/>
    </source>
</evidence>
<dbReference type="Pfam" id="PF05643">
    <property type="entry name" value="GNA1162-like"/>
    <property type="match status" value="1"/>
</dbReference>
<name>A0A2M7SEF9_9BACT</name>
<protein>
    <recommendedName>
        <fullName evidence="3">Penicillin-binding protein activator LpoB</fullName>
    </recommendedName>
</protein>
<dbReference type="Proteomes" id="UP000229307">
    <property type="component" value="Unassembled WGS sequence"/>
</dbReference>
<organism evidence="1 2">
    <name type="scientific">Candidatus Desantisbacteria bacterium CG_4_10_14_0_8_um_filter_48_22</name>
    <dbReference type="NCBI Taxonomy" id="1974543"/>
    <lineage>
        <taxon>Bacteria</taxon>
        <taxon>Candidatus Desantisiibacteriota</taxon>
    </lineage>
</organism>
<dbReference type="PROSITE" id="PS51257">
    <property type="entry name" value="PROKAR_LIPOPROTEIN"/>
    <property type="match status" value="1"/>
</dbReference>
<dbReference type="InterPro" id="IPR008517">
    <property type="entry name" value="GNA1162-like"/>
</dbReference>
<accession>A0A2M7SEF9</accession>
<dbReference type="EMBL" id="PFMR01000075">
    <property type="protein sequence ID" value="PIZ17879.1"/>
    <property type="molecule type" value="Genomic_DNA"/>
</dbReference>
<reference evidence="2" key="1">
    <citation type="submission" date="2017-09" db="EMBL/GenBank/DDBJ databases">
        <title>Depth-based differentiation of microbial function through sediment-hosted aquifers and enrichment of novel symbionts in the deep terrestrial subsurface.</title>
        <authorList>
            <person name="Probst A.J."/>
            <person name="Ladd B."/>
            <person name="Jarett J.K."/>
            <person name="Geller-Mcgrath D.E."/>
            <person name="Sieber C.M.K."/>
            <person name="Emerson J.B."/>
            <person name="Anantharaman K."/>
            <person name="Thomas B.C."/>
            <person name="Malmstrom R."/>
            <person name="Stieglmeier M."/>
            <person name="Klingl A."/>
            <person name="Woyke T."/>
            <person name="Ryan C.M."/>
            <person name="Banfield J.F."/>
        </authorList>
    </citation>
    <scope>NUCLEOTIDE SEQUENCE [LARGE SCALE GENOMIC DNA]</scope>
</reference>
<evidence type="ECO:0000313" key="1">
    <source>
        <dbReference type="EMBL" id="PIZ17879.1"/>
    </source>
</evidence>
<proteinExistence type="predicted"/>
<dbReference type="Gene3D" id="3.40.50.10610">
    <property type="entry name" value="ABC-type transport auxiliary lipoprotein component"/>
    <property type="match status" value="1"/>
</dbReference>
<sequence>MKSSKKKGSFLFLLIVSGLALMLSGCATPKYLVAPYDPPRTIALLPMDNQTADLVGPKYLRFLFKKYLAEKGYNVIDSSYVDSKLNEAGITDGGQLSSMTPKEIGKIVGAEAVIYGTLTDFNYTNIGIYYQRKVAANFKMFSSRSGDLLWEDERKKENSEIALSGRAIAETFAGGILDKLVEGMFQTPLGAESREVVNTIVSTIPKCPKP</sequence>
<gene>
    <name evidence="1" type="ORF">COY52_02320</name>
</gene>
<dbReference type="AlphaFoldDB" id="A0A2M7SEF9"/>
<comment type="caution">
    <text evidence="1">The sequence shown here is derived from an EMBL/GenBank/DDBJ whole genome shotgun (WGS) entry which is preliminary data.</text>
</comment>